<dbReference type="GO" id="GO:0005829">
    <property type="term" value="C:cytosol"/>
    <property type="evidence" value="ECO:0007669"/>
    <property type="project" value="TreeGrafter"/>
</dbReference>
<dbReference type="AlphaFoldDB" id="A0A0R2DFV0"/>
<comment type="similarity">
    <text evidence="6">Belongs to the DyP-type peroxidase family.</text>
</comment>
<dbReference type="GO" id="GO:0046872">
    <property type="term" value="F:metal ion binding"/>
    <property type="evidence" value="ECO:0007669"/>
    <property type="project" value="UniProtKB-KW"/>
</dbReference>
<keyword evidence="4" id="KW-0560">Oxidoreductase</keyword>
<evidence type="ECO:0000256" key="2">
    <source>
        <dbReference type="ARBA" id="ARBA00022559"/>
    </source>
</evidence>
<protein>
    <submittedName>
        <fullName evidence="9">Dyp-type peroxidase family protein</fullName>
    </submittedName>
</protein>
<evidence type="ECO:0000313" key="9">
    <source>
        <dbReference type="EMBL" id="KRM99307.1"/>
    </source>
</evidence>
<dbReference type="PATRIC" id="fig|1423796.3.peg.433"/>
<evidence type="ECO:0000256" key="1">
    <source>
        <dbReference type="ARBA" id="ARBA00001970"/>
    </source>
</evidence>
<dbReference type="InterPro" id="IPR006314">
    <property type="entry name" value="Dyp_peroxidase"/>
</dbReference>
<feature type="domain" description="Dyp-type peroxidase N-terminal" evidence="7">
    <location>
        <begin position="12"/>
        <end position="142"/>
    </location>
</feature>
<evidence type="ECO:0000259" key="7">
    <source>
        <dbReference type="Pfam" id="PF04261"/>
    </source>
</evidence>
<comment type="caution">
    <text evidence="9">The sequence shown here is derived from an EMBL/GenBank/DDBJ whole genome shotgun (WGS) entry which is preliminary data.</text>
</comment>
<dbReference type="InterPro" id="IPR048327">
    <property type="entry name" value="Dyp_perox_N"/>
</dbReference>
<evidence type="ECO:0000256" key="5">
    <source>
        <dbReference type="ARBA" id="ARBA00023004"/>
    </source>
</evidence>
<dbReference type="PANTHER" id="PTHR30521:SF0">
    <property type="entry name" value="DYP-TYPE PEROXIDASE FAMILY PROTEIN"/>
    <property type="match status" value="1"/>
</dbReference>
<comment type="cofactor">
    <cofactor evidence="1">
        <name>heme b</name>
        <dbReference type="ChEBI" id="CHEBI:60344"/>
    </cofactor>
</comment>
<evidence type="ECO:0000313" key="10">
    <source>
        <dbReference type="Proteomes" id="UP000051638"/>
    </source>
</evidence>
<evidence type="ECO:0000256" key="4">
    <source>
        <dbReference type="ARBA" id="ARBA00023002"/>
    </source>
</evidence>
<reference evidence="9 10" key="1">
    <citation type="journal article" date="2015" name="Genome Announc.">
        <title>Expanding the biotechnology potential of lactobacilli through comparative genomics of 213 strains and associated genera.</title>
        <authorList>
            <person name="Sun Z."/>
            <person name="Harris H.M."/>
            <person name="McCann A."/>
            <person name="Guo C."/>
            <person name="Argimon S."/>
            <person name="Zhang W."/>
            <person name="Yang X."/>
            <person name="Jeffery I.B."/>
            <person name="Cooney J.C."/>
            <person name="Kagawa T.F."/>
            <person name="Liu W."/>
            <person name="Song Y."/>
            <person name="Salvetti E."/>
            <person name="Wrobel A."/>
            <person name="Rasinkangas P."/>
            <person name="Parkhill J."/>
            <person name="Rea M.C."/>
            <person name="O'Sullivan O."/>
            <person name="Ritari J."/>
            <person name="Douillard F.P."/>
            <person name="Paul Ross R."/>
            <person name="Yang R."/>
            <person name="Briner A.E."/>
            <person name="Felis G.E."/>
            <person name="de Vos W.M."/>
            <person name="Barrangou R."/>
            <person name="Klaenhammer T.R."/>
            <person name="Caufield P.W."/>
            <person name="Cui Y."/>
            <person name="Zhang H."/>
            <person name="O'Toole P.W."/>
        </authorList>
    </citation>
    <scope>NUCLEOTIDE SEQUENCE [LARGE SCALE GENOMIC DNA]</scope>
    <source>
        <strain evidence="9 10">DSM 20253</strain>
    </source>
</reference>
<dbReference type="NCBIfam" id="TIGR01413">
    <property type="entry name" value="Dyp_perox_fam"/>
    <property type="match status" value="1"/>
</dbReference>
<keyword evidence="5" id="KW-0408">Iron</keyword>
<keyword evidence="3" id="KW-0479">Metal-binding</keyword>
<sequence>MKQHEMAIQPLTPATNTAVLVTTLLLKQIDQVQEAAAIRHFVAQLPLLVKSLRLRYPASQLQITVGFGAAAWRRLFPQAPQPPALTTFQAVKGPHYTAPATAGDLLLHLRSSSPAVVYAAQMQCQALLTAVTTSLEETTGFRYFNGRTLLGFLPEVTNPPAAKVLLTHKAAPFQGGSYVLLQKYIHKMAAWQQLSAQKQAAIYGLDQQTGLPLPKADLPAHWSLTQSQHPILRLHVPYAAQGVSGTLQLRYARNPNWLQQVSAQAVQQDDPLLAYTVPISGSFFFVPAPQLLTKLGRGH</sequence>
<dbReference type="Pfam" id="PF04261">
    <property type="entry name" value="Dyp_perox_N"/>
    <property type="match status" value="1"/>
</dbReference>
<evidence type="ECO:0000256" key="6">
    <source>
        <dbReference type="ARBA" id="ARBA00025737"/>
    </source>
</evidence>
<dbReference type="PANTHER" id="PTHR30521">
    <property type="entry name" value="DEFERROCHELATASE/PEROXIDASE"/>
    <property type="match status" value="1"/>
</dbReference>
<organism evidence="9 10">
    <name type="scientific">Loigolactobacillus rennini DSM 20253</name>
    <dbReference type="NCBI Taxonomy" id="1423796"/>
    <lineage>
        <taxon>Bacteria</taxon>
        <taxon>Bacillati</taxon>
        <taxon>Bacillota</taxon>
        <taxon>Bacilli</taxon>
        <taxon>Lactobacillales</taxon>
        <taxon>Lactobacillaceae</taxon>
        <taxon>Loigolactobacillus</taxon>
    </lineage>
</organism>
<keyword evidence="2 9" id="KW-0575">Peroxidase</keyword>
<proteinExistence type="inferred from homology"/>
<gene>
    <name evidence="9" type="ORF">FC24_GL000421</name>
</gene>
<accession>A0A0R2DFV0</accession>
<dbReference type="InterPro" id="IPR048328">
    <property type="entry name" value="Dyp_perox_C"/>
</dbReference>
<dbReference type="InterPro" id="IPR011008">
    <property type="entry name" value="Dimeric_a/b-barrel"/>
</dbReference>
<name>A0A0R2DFV0_9LACO</name>
<dbReference type="PROSITE" id="PS51404">
    <property type="entry name" value="DYP_PEROXIDASE"/>
    <property type="match status" value="1"/>
</dbReference>
<evidence type="ECO:0000259" key="8">
    <source>
        <dbReference type="Pfam" id="PF20628"/>
    </source>
</evidence>
<dbReference type="GO" id="GO:0020037">
    <property type="term" value="F:heme binding"/>
    <property type="evidence" value="ECO:0007669"/>
    <property type="project" value="InterPro"/>
</dbReference>
<dbReference type="GO" id="GO:0004601">
    <property type="term" value="F:peroxidase activity"/>
    <property type="evidence" value="ECO:0007669"/>
    <property type="project" value="UniProtKB-KW"/>
</dbReference>
<dbReference type="STRING" id="1423796.FC24_GL000421"/>
<dbReference type="EMBL" id="AYYI01000016">
    <property type="protein sequence ID" value="KRM99307.1"/>
    <property type="molecule type" value="Genomic_DNA"/>
</dbReference>
<dbReference type="Pfam" id="PF20628">
    <property type="entry name" value="Dyp_perox_C"/>
    <property type="match status" value="1"/>
</dbReference>
<dbReference type="SUPFAM" id="SSF54909">
    <property type="entry name" value="Dimeric alpha+beta barrel"/>
    <property type="match status" value="1"/>
</dbReference>
<feature type="domain" description="Dyp-type peroxidase C-terminal" evidence="8">
    <location>
        <begin position="154"/>
        <end position="288"/>
    </location>
</feature>
<dbReference type="Proteomes" id="UP000051638">
    <property type="component" value="Unassembled WGS sequence"/>
</dbReference>
<keyword evidence="10" id="KW-1185">Reference proteome</keyword>
<dbReference type="OrthoDB" id="3251355at2"/>
<dbReference type="RefSeq" id="WP_057873296.1">
    <property type="nucleotide sequence ID" value="NZ_AYYI01000016.1"/>
</dbReference>
<evidence type="ECO:0000256" key="3">
    <source>
        <dbReference type="ARBA" id="ARBA00022723"/>
    </source>
</evidence>